<dbReference type="InterPro" id="IPR023210">
    <property type="entry name" value="NADP_OxRdtase_dom"/>
</dbReference>
<evidence type="ECO:0000256" key="2">
    <source>
        <dbReference type="ARBA" id="ARBA00022857"/>
    </source>
</evidence>
<evidence type="ECO:0000256" key="4">
    <source>
        <dbReference type="PIRSR" id="PIRSR000097-1"/>
    </source>
</evidence>
<sequence>MATIDIPQVTLNDGTTFAELGLGTYKLTGDEGVAAVEAAIGTGYRVLDTAVNYGNEREVGEAVRRAVDAGAVQRDELIVTTKIPGRHHGYEEAIASGRESKATLGLDRIDLLLIHWPNPRVDKYVDTFRGMLALREEGVVRSVGVSNFTEPMLQRLIDETGVVPAVNQVELHPYFPQGALRAFHAEHGIRTESWSPLARRSELLQDPLIRDLAEVYQVTPTQIVLRWHVQLGSTPIPKSSDPERQIENADVFGFALDEEHVAAISGLERGRLWDGDPDTHEEF</sequence>
<feature type="active site" description="Proton donor" evidence="4">
    <location>
        <position position="53"/>
    </location>
</feature>
<keyword evidence="2" id="KW-0521">NADP</keyword>
<evidence type="ECO:0000256" key="3">
    <source>
        <dbReference type="ARBA" id="ARBA00023002"/>
    </source>
</evidence>
<feature type="binding site" evidence="5">
    <location>
        <position position="115"/>
    </location>
    <ligand>
        <name>substrate</name>
    </ligand>
</feature>
<accession>A0A939QJU3</accession>
<dbReference type="PANTHER" id="PTHR43827:SF3">
    <property type="entry name" value="NADP-DEPENDENT OXIDOREDUCTASE DOMAIN-CONTAINING PROTEIN"/>
    <property type="match status" value="1"/>
</dbReference>
<evidence type="ECO:0000313" key="8">
    <source>
        <dbReference type="EMBL" id="MBO3663012.1"/>
    </source>
</evidence>
<dbReference type="Gene3D" id="3.20.20.100">
    <property type="entry name" value="NADP-dependent oxidoreductase domain"/>
    <property type="match status" value="1"/>
</dbReference>
<dbReference type="GO" id="GO:0016616">
    <property type="term" value="F:oxidoreductase activity, acting on the CH-OH group of donors, NAD or NADP as acceptor"/>
    <property type="evidence" value="ECO:0007669"/>
    <property type="project" value="UniProtKB-ARBA"/>
</dbReference>
<dbReference type="CDD" id="cd19132">
    <property type="entry name" value="AKR_AKR5D1_E1"/>
    <property type="match status" value="1"/>
</dbReference>
<dbReference type="PRINTS" id="PR00069">
    <property type="entry name" value="ALDKETRDTASE"/>
</dbReference>
<dbReference type="InterPro" id="IPR036812">
    <property type="entry name" value="NAD(P)_OxRdtase_dom_sf"/>
</dbReference>
<reference evidence="8" key="1">
    <citation type="submission" date="2021-03" db="EMBL/GenBank/DDBJ databases">
        <title>Microbacterium sp. nov., a novel actinobacterium isolated from cow dung.</title>
        <authorList>
            <person name="Zhang L."/>
        </authorList>
    </citation>
    <scope>NUCLEOTIDE SEQUENCE</scope>
    <source>
        <strain evidence="8">NEAU-LLB</strain>
    </source>
</reference>
<dbReference type="FunFam" id="3.20.20.100:FF:000002">
    <property type="entry name" value="2,5-diketo-D-gluconic acid reductase A"/>
    <property type="match status" value="1"/>
</dbReference>
<dbReference type="AlphaFoldDB" id="A0A939QJU3"/>
<dbReference type="RefSeq" id="WP_208501619.1">
    <property type="nucleotide sequence ID" value="NZ_JAGFOA010000002.1"/>
</dbReference>
<gene>
    <name evidence="8" type="ORF">J5V96_05745</name>
</gene>
<name>A0A939QJU3_9MICO</name>
<dbReference type="EMBL" id="JAGFOA010000002">
    <property type="protein sequence ID" value="MBO3663012.1"/>
    <property type="molecule type" value="Genomic_DNA"/>
</dbReference>
<dbReference type="InterPro" id="IPR018170">
    <property type="entry name" value="Aldo/ket_reductase_CS"/>
</dbReference>
<feature type="domain" description="NADP-dependent oxidoreductase" evidence="7">
    <location>
        <begin position="19"/>
        <end position="267"/>
    </location>
</feature>
<protein>
    <submittedName>
        <fullName evidence="8">Aldo/keto reductase</fullName>
    </submittedName>
</protein>
<evidence type="ECO:0000256" key="1">
    <source>
        <dbReference type="ARBA" id="ARBA00007905"/>
    </source>
</evidence>
<dbReference type="InterPro" id="IPR020471">
    <property type="entry name" value="AKR"/>
</dbReference>
<dbReference type="PROSITE" id="PS00062">
    <property type="entry name" value="ALDOKETO_REDUCTASE_2"/>
    <property type="match status" value="1"/>
</dbReference>
<dbReference type="PIRSF" id="PIRSF000097">
    <property type="entry name" value="AKR"/>
    <property type="match status" value="1"/>
</dbReference>
<evidence type="ECO:0000256" key="6">
    <source>
        <dbReference type="PIRSR" id="PIRSR000097-3"/>
    </source>
</evidence>
<dbReference type="PANTHER" id="PTHR43827">
    <property type="entry name" value="2,5-DIKETO-D-GLUCONIC ACID REDUCTASE"/>
    <property type="match status" value="1"/>
</dbReference>
<dbReference type="SUPFAM" id="SSF51430">
    <property type="entry name" value="NAD(P)-linked oxidoreductase"/>
    <property type="match status" value="1"/>
</dbReference>
<dbReference type="PROSITE" id="PS00063">
    <property type="entry name" value="ALDOKETO_REDUCTASE_3"/>
    <property type="match status" value="1"/>
</dbReference>
<proteinExistence type="inferred from homology"/>
<evidence type="ECO:0000259" key="7">
    <source>
        <dbReference type="Pfam" id="PF00248"/>
    </source>
</evidence>
<evidence type="ECO:0000256" key="5">
    <source>
        <dbReference type="PIRSR" id="PIRSR000097-2"/>
    </source>
</evidence>
<dbReference type="Proteomes" id="UP000680132">
    <property type="component" value="Unassembled WGS sequence"/>
</dbReference>
<comment type="similarity">
    <text evidence="1">Belongs to the aldo/keto reductase family.</text>
</comment>
<comment type="caution">
    <text evidence="8">The sequence shown here is derived from an EMBL/GenBank/DDBJ whole genome shotgun (WGS) entry which is preliminary data.</text>
</comment>
<feature type="site" description="Lowers pKa of active site Tyr" evidence="6">
    <location>
        <position position="82"/>
    </location>
</feature>
<organism evidence="8 9">
    <name type="scientific">Microbacterium stercoris</name>
    <dbReference type="NCBI Taxonomy" id="2820289"/>
    <lineage>
        <taxon>Bacteria</taxon>
        <taxon>Bacillati</taxon>
        <taxon>Actinomycetota</taxon>
        <taxon>Actinomycetes</taxon>
        <taxon>Micrococcales</taxon>
        <taxon>Microbacteriaceae</taxon>
        <taxon>Microbacterium</taxon>
    </lineage>
</organism>
<keyword evidence="9" id="KW-1185">Reference proteome</keyword>
<dbReference type="Pfam" id="PF00248">
    <property type="entry name" value="Aldo_ket_red"/>
    <property type="match status" value="1"/>
</dbReference>
<keyword evidence="3" id="KW-0560">Oxidoreductase</keyword>
<evidence type="ECO:0000313" key="9">
    <source>
        <dbReference type="Proteomes" id="UP000680132"/>
    </source>
</evidence>